<dbReference type="PANTHER" id="PTHR32487">
    <property type="entry name" value="3-OXO-DELTA(4,5)-STEROID 5-BETA-REDUCTASE"/>
    <property type="match status" value="1"/>
</dbReference>
<dbReference type="InterPro" id="IPR036291">
    <property type="entry name" value="NAD(P)-bd_dom_sf"/>
</dbReference>
<feature type="domain" description="PRISE-like Rossmann-fold" evidence="1">
    <location>
        <begin position="56"/>
        <end position="347"/>
    </location>
</feature>
<dbReference type="InterPro" id="IPR055222">
    <property type="entry name" value="PRISE-like_Rossmann-fold"/>
</dbReference>
<dbReference type="KEGG" id="lck:HN018_02335"/>
<sequence>MTRNIALVAGASGIIGNGVIEELRSRPEWGIRALATRPLPGLETIAVDLLDAGATIAALDGASDVTHLFYAAYKPQPDFASEVSANGPMLENLLDGLKQAGARLQRVVLYQGAKVYGVHLGPVVAPFYEDDIRHIPPNFYYTQEDTLRRRSGLGEFDWTILRPDVVVGDVAGNAMNIAMVIGTFAAICKATGTPFRFPGSTKVYDGVFAQFTDARLLGRASLWSATSDAGRNQAFNYVHEPFRWHRIWNRIGEGLGLEVGPPMRMTLAKQMADKGPLWAKLVQEHGLQDMPYGKLVGWGFGDFIFNTEFDMISDMGKIRHAGFNETIDNAAAVLAAIRSLQDRKVLPAF</sequence>
<protein>
    <submittedName>
        <fullName evidence="2">SDR family oxidoreductase</fullName>
    </submittedName>
</protein>
<dbReference type="Proteomes" id="UP000500767">
    <property type="component" value="Chromosome"/>
</dbReference>
<dbReference type="RefSeq" id="WP_171836768.1">
    <property type="nucleotide sequence ID" value="NZ_CP053708.1"/>
</dbReference>
<evidence type="ECO:0000313" key="3">
    <source>
        <dbReference type="Proteomes" id="UP000500767"/>
    </source>
</evidence>
<organism evidence="2 3">
    <name type="scientific">Lichenicola cladoniae</name>
    <dbReference type="NCBI Taxonomy" id="1484109"/>
    <lineage>
        <taxon>Bacteria</taxon>
        <taxon>Pseudomonadati</taxon>
        <taxon>Pseudomonadota</taxon>
        <taxon>Alphaproteobacteria</taxon>
        <taxon>Acetobacterales</taxon>
        <taxon>Acetobacteraceae</taxon>
        <taxon>Lichenicola</taxon>
    </lineage>
</organism>
<proteinExistence type="predicted"/>
<reference evidence="2 3" key="1">
    <citation type="journal article" date="2014" name="World J. Microbiol. Biotechnol.">
        <title>Biodiversity and physiological characteristics of Antarctic and Arctic lichens-associated bacteria.</title>
        <authorList>
            <person name="Lee Y.M."/>
            <person name="Kim E.H."/>
            <person name="Lee H.K."/>
            <person name="Hong S.G."/>
        </authorList>
    </citation>
    <scope>NUCLEOTIDE SEQUENCE [LARGE SCALE GENOMIC DNA]</scope>
    <source>
        <strain evidence="2 3">PAMC 26569</strain>
    </source>
</reference>
<accession>A0A6M8H707</accession>
<keyword evidence="3" id="KW-1185">Reference proteome</keyword>
<dbReference type="AlphaFoldDB" id="A0A6M8H707"/>
<gene>
    <name evidence="2" type="ORF">HN018_02335</name>
</gene>
<evidence type="ECO:0000313" key="2">
    <source>
        <dbReference type="EMBL" id="QKE89041.1"/>
    </source>
</evidence>
<dbReference type="PANTHER" id="PTHR32487:SF0">
    <property type="entry name" value="3-OXO-DELTA(4,5)-STEROID 5-BETA-REDUCTASE"/>
    <property type="match status" value="1"/>
</dbReference>
<dbReference type="CDD" id="cd08948">
    <property type="entry name" value="5beta-POR_like_SDR_a"/>
    <property type="match status" value="1"/>
</dbReference>
<name>A0A6M8H707_9PROT</name>
<dbReference type="SUPFAM" id="SSF51735">
    <property type="entry name" value="NAD(P)-binding Rossmann-fold domains"/>
    <property type="match status" value="1"/>
</dbReference>
<evidence type="ECO:0000259" key="1">
    <source>
        <dbReference type="Pfam" id="PF22917"/>
    </source>
</evidence>
<dbReference type="Gene3D" id="3.40.50.720">
    <property type="entry name" value="NAD(P)-binding Rossmann-like Domain"/>
    <property type="match status" value="1"/>
</dbReference>
<dbReference type="Pfam" id="PF22917">
    <property type="entry name" value="PRISE"/>
    <property type="match status" value="1"/>
</dbReference>
<dbReference type="EMBL" id="CP053708">
    <property type="protein sequence ID" value="QKE89041.1"/>
    <property type="molecule type" value="Genomic_DNA"/>
</dbReference>